<dbReference type="Gene3D" id="3.40.190.10">
    <property type="entry name" value="Periplasmic binding protein-like II"/>
    <property type="match status" value="1"/>
</dbReference>
<dbReference type="Proteomes" id="UP000051260">
    <property type="component" value="Unassembled WGS sequence"/>
</dbReference>
<name>A0A0P1IHF7_9RHOB</name>
<dbReference type="STRING" id="1715692.RUE5091_03635"/>
<evidence type="ECO:0000313" key="2">
    <source>
        <dbReference type="Proteomes" id="UP000051260"/>
    </source>
</evidence>
<accession>A0A0P1IHF7</accession>
<dbReference type="EMBL" id="CYUD01000013">
    <property type="protein sequence ID" value="CUK13435.1"/>
    <property type="molecule type" value="Genomic_DNA"/>
</dbReference>
<gene>
    <name evidence="1" type="ORF">RUE5091_03635</name>
</gene>
<organism evidence="1 2">
    <name type="scientific">Ruegeria denitrificans</name>
    <dbReference type="NCBI Taxonomy" id="1715692"/>
    <lineage>
        <taxon>Bacteria</taxon>
        <taxon>Pseudomonadati</taxon>
        <taxon>Pseudomonadota</taxon>
        <taxon>Alphaproteobacteria</taxon>
        <taxon>Rhodobacterales</taxon>
        <taxon>Roseobacteraceae</taxon>
        <taxon>Ruegeria</taxon>
    </lineage>
</organism>
<protein>
    <submittedName>
        <fullName evidence="1">Uncharacterized protein</fullName>
    </submittedName>
</protein>
<keyword evidence="2" id="KW-1185">Reference proteome</keyword>
<sequence length="46" mass="5116">MDADKVALFLAATDKATQFMVNNPEISWEIFAATSKELQDELNARA</sequence>
<evidence type="ECO:0000313" key="1">
    <source>
        <dbReference type="EMBL" id="CUK13435.1"/>
    </source>
</evidence>
<reference evidence="2" key="1">
    <citation type="submission" date="2015-09" db="EMBL/GenBank/DDBJ databases">
        <authorList>
            <person name="Rodrigo-Torres L."/>
            <person name="Arahal D.R."/>
        </authorList>
    </citation>
    <scope>NUCLEOTIDE SEQUENCE [LARGE SCALE GENOMIC DNA]</scope>
    <source>
        <strain evidence="2">CECT 5091</strain>
    </source>
</reference>
<dbReference type="AlphaFoldDB" id="A0A0P1IHF7"/>
<proteinExistence type="predicted"/>